<dbReference type="GO" id="GO:0050660">
    <property type="term" value="F:flavin adenine dinucleotide binding"/>
    <property type="evidence" value="ECO:0007669"/>
    <property type="project" value="InterPro"/>
</dbReference>
<organism evidence="5 6">
    <name type="scientific">Sphaerimonospora thailandensis</name>
    <dbReference type="NCBI Taxonomy" id="795644"/>
    <lineage>
        <taxon>Bacteria</taxon>
        <taxon>Bacillati</taxon>
        <taxon>Actinomycetota</taxon>
        <taxon>Actinomycetes</taxon>
        <taxon>Streptosporangiales</taxon>
        <taxon>Streptosporangiaceae</taxon>
        <taxon>Sphaerimonospora</taxon>
    </lineage>
</organism>
<dbReference type="Proteomes" id="UP000610966">
    <property type="component" value="Unassembled WGS sequence"/>
</dbReference>
<dbReference type="InterPro" id="IPR009100">
    <property type="entry name" value="AcylCoA_DH/oxidase_NM_dom_sf"/>
</dbReference>
<accession>A0A8J3RFB3</accession>
<comment type="caution">
    <text evidence="5">The sequence shown here is derived from an EMBL/GenBank/DDBJ whole genome shotgun (WGS) entry which is preliminary data.</text>
</comment>
<evidence type="ECO:0000313" key="6">
    <source>
        <dbReference type="Proteomes" id="UP000610966"/>
    </source>
</evidence>
<keyword evidence="6" id="KW-1185">Reference proteome</keyword>
<sequence length="423" mass="46272">MGGMVRTCGYRRDAPSWTSSVRTSATRRNPTMSNEASNEVLDSVRALLPKIAERAGSTDENRRVPAETIQELVAAGFFRMLQPKRYGGAENEPVAFFAAVRDISGACGSTGWVASVLGVHPWHVGLFAEAAQDEVWRENPDALISSSYSPVGRLTPVEGGFELSGRWRFSSGCEHASWALLGALIVGAQGKPVDFITVLVPRRDYRIEDVWDVIGLRGTASNDIVVDRAFVPQHRTMRNYEQAQLRGPGQKVNTGPLYRMPFGTVFTSAITAPVIGAVAGCYRSYISAMRDRVRLSLGGGRFAEDQFAQVAVARAASEIDAAMLQMDRNVREIYECAVRGEQIPMELRLRARRDQVRGTERALEAIDILFKTAGGNSLGRGNPIERAWRDAHAGSVHVANDVERALAMYGKGAFGLKVEDNLV</sequence>
<evidence type="ECO:0000256" key="1">
    <source>
        <dbReference type="ARBA" id="ARBA00023002"/>
    </source>
</evidence>
<evidence type="ECO:0000256" key="2">
    <source>
        <dbReference type="SAM" id="MobiDB-lite"/>
    </source>
</evidence>
<dbReference type="Gene3D" id="1.20.140.10">
    <property type="entry name" value="Butyryl-CoA Dehydrogenase, subunit A, domain 3"/>
    <property type="match status" value="1"/>
</dbReference>
<feature type="domain" description="Acyl-CoA dehydrogenase/oxidase N-terminal" evidence="3">
    <location>
        <begin position="35"/>
        <end position="134"/>
    </location>
</feature>
<feature type="domain" description="Acyl-CoA dehydrogenase C-terminal" evidence="4">
    <location>
        <begin position="270"/>
        <end position="400"/>
    </location>
</feature>
<dbReference type="GO" id="GO:0003995">
    <property type="term" value="F:acyl-CoA dehydrogenase activity"/>
    <property type="evidence" value="ECO:0007669"/>
    <property type="project" value="TreeGrafter"/>
</dbReference>
<feature type="region of interest" description="Disordered" evidence="2">
    <location>
        <begin position="14"/>
        <end position="35"/>
    </location>
</feature>
<dbReference type="InterPro" id="IPR046373">
    <property type="entry name" value="Acyl-CoA_Oxase/DH_mid-dom_sf"/>
</dbReference>
<dbReference type="Pfam" id="PF02771">
    <property type="entry name" value="Acyl-CoA_dh_N"/>
    <property type="match status" value="1"/>
</dbReference>
<dbReference type="PANTHER" id="PTHR43884:SF12">
    <property type="entry name" value="ISOVALERYL-COA DEHYDROGENASE, MITOCHONDRIAL-RELATED"/>
    <property type="match status" value="1"/>
</dbReference>
<dbReference type="InterPro" id="IPR036250">
    <property type="entry name" value="AcylCo_DH-like_C"/>
</dbReference>
<keyword evidence="1" id="KW-0560">Oxidoreductase</keyword>
<dbReference type="Gene3D" id="2.40.110.10">
    <property type="entry name" value="Butyryl-CoA Dehydrogenase, subunit A, domain 2"/>
    <property type="match status" value="1"/>
</dbReference>
<reference evidence="5" key="1">
    <citation type="submission" date="2021-01" db="EMBL/GenBank/DDBJ databases">
        <title>Whole genome shotgun sequence of Sphaerimonospora thailandensis NBRC 107569.</title>
        <authorList>
            <person name="Komaki H."/>
            <person name="Tamura T."/>
        </authorList>
    </citation>
    <scope>NUCLEOTIDE SEQUENCE</scope>
    <source>
        <strain evidence="5">NBRC 107569</strain>
    </source>
</reference>
<dbReference type="InterPro" id="IPR013786">
    <property type="entry name" value="AcylCoA_DH/ox_N"/>
</dbReference>
<dbReference type="Gene3D" id="1.10.540.10">
    <property type="entry name" value="Acyl-CoA dehydrogenase/oxidase, N-terminal domain"/>
    <property type="match status" value="1"/>
</dbReference>
<dbReference type="SUPFAM" id="SSF56645">
    <property type="entry name" value="Acyl-CoA dehydrogenase NM domain-like"/>
    <property type="match status" value="1"/>
</dbReference>
<dbReference type="InterPro" id="IPR054617">
    <property type="entry name" value="HsaA"/>
</dbReference>
<dbReference type="PANTHER" id="PTHR43884">
    <property type="entry name" value="ACYL-COA DEHYDROGENASE"/>
    <property type="match status" value="1"/>
</dbReference>
<feature type="compositionally biased region" description="Polar residues" evidence="2">
    <location>
        <begin position="16"/>
        <end position="35"/>
    </location>
</feature>
<dbReference type="NCBIfam" id="NF045629">
    <property type="entry name" value="monooxsub_HsaA"/>
    <property type="match status" value="1"/>
</dbReference>
<protein>
    <submittedName>
        <fullName evidence="5">Acyl-CoA dehydrogenase</fullName>
    </submittedName>
</protein>
<evidence type="ECO:0000259" key="3">
    <source>
        <dbReference type="Pfam" id="PF02771"/>
    </source>
</evidence>
<evidence type="ECO:0000313" key="5">
    <source>
        <dbReference type="EMBL" id="GIH71368.1"/>
    </source>
</evidence>
<dbReference type="EMBL" id="BOOG01000034">
    <property type="protein sequence ID" value="GIH71368.1"/>
    <property type="molecule type" value="Genomic_DNA"/>
</dbReference>
<dbReference type="SUPFAM" id="SSF47203">
    <property type="entry name" value="Acyl-CoA dehydrogenase C-terminal domain-like"/>
    <property type="match status" value="1"/>
</dbReference>
<evidence type="ECO:0000259" key="4">
    <source>
        <dbReference type="Pfam" id="PF08028"/>
    </source>
</evidence>
<name>A0A8J3RFB3_9ACTN</name>
<dbReference type="AlphaFoldDB" id="A0A8J3RFB3"/>
<dbReference type="InterPro" id="IPR013107">
    <property type="entry name" value="Acyl-CoA_DH_C"/>
</dbReference>
<dbReference type="PIRSF" id="PIRSF016578">
    <property type="entry name" value="HsaA"/>
    <property type="match status" value="1"/>
</dbReference>
<proteinExistence type="predicted"/>
<dbReference type="Pfam" id="PF08028">
    <property type="entry name" value="Acyl-CoA_dh_2"/>
    <property type="match status" value="1"/>
</dbReference>
<gene>
    <name evidence="5" type="ORF">Mth01_36210</name>
</gene>
<dbReference type="InterPro" id="IPR037069">
    <property type="entry name" value="AcylCoA_DH/ox_N_sf"/>
</dbReference>
<dbReference type="CDD" id="cd01159">
    <property type="entry name" value="NcnH"/>
    <property type="match status" value="1"/>
</dbReference>